<dbReference type="GO" id="GO:0050660">
    <property type="term" value="F:flavin adenine dinucleotide binding"/>
    <property type="evidence" value="ECO:0007669"/>
    <property type="project" value="InterPro"/>
</dbReference>
<evidence type="ECO:0000313" key="19">
    <source>
        <dbReference type="EMBL" id="TGL60075.1"/>
    </source>
</evidence>
<feature type="binding site" evidence="14">
    <location>
        <position position="205"/>
    </location>
    <ligand>
        <name>NAD(+)</name>
        <dbReference type="ChEBI" id="CHEBI:57540"/>
    </ligand>
</feature>
<keyword evidence="7 14" id="KW-0274">FAD</keyword>
<keyword evidence="10" id="KW-1015">Disulfide bond</keyword>
<evidence type="ECO:0000256" key="7">
    <source>
        <dbReference type="ARBA" id="ARBA00022827"/>
    </source>
</evidence>
<dbReference type="RefSeq" id="WP_135623002.1">
    <property type="nucleotide sequence ID" value="NZ_RQGD01000022.1"/>
</dbReference>
<dbReference type="InterPro" id="IPR012999">
    <property type="entry name" value="Pyr_OxRdtase_I_AS"/>
</dbReference>
<feature type="binding site" evidence="14">
    <location>
        <position position="274"/>
    </location>
    <ligand>
        <name>NAD(+)</name>
        <dbReference type="ChEBI" id="CHEBI:57540"/>
    </ligand>
</feature>
<dbReference type="SUPFAM" id="SSF51905">
    <property type="entry name" value="FAD/NAD(P)-binding domain"/>
    <property type="match status" value="1"/>
</dbReference>
<dbReference type="InterPro" id="IPR006258">
    <property type="entry name" value="Lipoamide_DH"/>
</dbReference>
<keyword evidence="20" id="KW-1185">Reference proteome</keyword>
<dbReference type="NCBIfam" id="TIGR01350">
    <property type="entry name" value="lipoamide_DH"/>
    <property type="match status" value="1"/>
</dbReference>
<evidence type="ECO:0000256" key="11">
    <source>
        <dbReference type="ARBA" id="ARBA00023284"/>
    </source>
</evidence>
<dbReference type="PANTHER" id="PTHR22912">
    <property type="entry name" value="DISULFIDE OXIDOREDUCTASE"/>
    <property type="match status" value="1"/>
</dbReference>
<evidence type="ECO:0000313" key="20">
    <source>
        <dbReference type="Proteomes" id="UP000297693"/>
    </source>
</evidence>
<evidence type="ECO:0000256" key="12">
    <source>
        <dbReference type="ARBA" id="ARBA00049187"/>
    </source>
</evidence>
<comment type="cofactor">
    <cofactor evidence="14 16">
        <name>FAD</name>
        <dbReference type="ChEBI" id="CHEBI:57692"/>
    </cofactor>
    <text evidence="14 16">Binds 1 FAD per subunit.</text>
</comment>
<feature type="binding site" evidence="14">
    <location>
        <position position="314"/>
    </location>
    <ligand>
        <name>FAD</name>
        <dbReference type="ChEBI" id="CHEBI:57692"/>
    </ligand>
</feature>
<comment type="caution">
    <text evidence="19">The sequence shown here is derived from an EMBL/GenBank/DDBJ whole genome shotgun (WGS) entry which is preliminary data.</text>
</comment>
<dbReference type="InterPro" id="IPR004099">
    <property type="entry name" value="Pyr_nucl-diS_OxRdtase_dimer"/>
</dbReference>
<name>A0A4V3JRF3_9LEPT</name>
<evidence type="ECO:0000256" key="3">
    <source>
        <dbReference type="ARBA" id="ARBA00012608"/>
    </source>
</evidence>
<keyword evidence="6 16" id="KW-0285">Flavoprotein</keyword>
<feature type="disulfide bond" description="Redox-active" evidence="15">
    <location>
        <begin position="44"/>
        <end position="49"/>
    </location>
</feature>
<comment type="similarity">
    <text evidence="2 16">Belongs to the class-I pyridine nucleotide-disulfide oxidoreductase family.</text>
</comment>
<evidence type="ECO:0000259" key="18">
    <source>
        <dbReference type="Pfam" id="PF07992"/>
    </source>
</evidence>
<dbReference type="Pfam" id="PF02852">
    <property type="entry name" value="Pyr_redox_dim"/>
    <property type="match status" value="1"/>
</dbReference>
<evidence type="ECO:0000256" key="6">
    <source>
        <dbReference type="ARBA" id="ARBA00022630"/>
    </source>
</evidence>
<comment type="catalytic activity">
    <reaction evidence="12 16">
        <text>N(6)-[(R)-dihydrolipoyl]-L-lysyl-[protein] + NAD(+) = N(6)-[(R)-lipoyl]-L-lysyl-[protein] + NADH + H(+)</text>
        <dbReference type="Rhea" id="RHEA:15045"/>
        <dbReference type="Rhea" id="RHEA-COMP:10474"/>
        <dbReference type="Rhea" id="RHEA-COMP:10475"/>
        <dbReference type="ChEBI" id="CHEBI:15378"/>
        <dbReference type="ChEBI" id="CHEBI:57540"/>
        <dbReference type="ChEBI" id="CHEBI:57945"/>
        <dbReference type="ChEBI" id="CHEBI:83099"/>
        <dbReference type="ChEBI" id="CHEBI:83100"/>
        <dbReference type="EC" id="1.8.1.4"/>
    </reaction>
</comment>
<dbReference type="GO" id="GO:0005737">
    <property type="term" value="C:cytoplasm"/>
    <property type="evidence" value="ECO:0007669"/>
    <property type="project" value="UniProtKB-SubCell"/>
</dbReference>
<keyword evidence="9 14" id="KW-0520">NAD</keyword>
<feature type="domain" description="FAD/NAD(P)-binding" evidence="18">
    <location>
        <begin position="7"/>
        <end position="329"/>
    </location>
</feature>
<dbReference type="GO" id="GO:0004148">
    <property type="term" value="F:dihydrolipoyl dehydrogenase (NADH) activity"/>
    <property type="evidence" value="ECO:0007669"/>
    <property type="project" value="UniProtKB-EC"/>
</dbReference>
<evidence type="ECO:0000256" key="5">
    <source>
        <dbReference type="ARBA" id="ARBA00022490"/>
    </source>
</evidence>
<evidence type="ECO:0000256" key="8">
    <source>
        <dbReference type="ARBA" id="ARBA00023002"/>
    </source>
</evidence>
<dbReference type="FunFam" id="3.30.390.30:FF:000001">
    <property type="entry name" value="Dihydrolipoyl dehydrogenase"/>
    <property type="match status" value="1"/>
</dbReference>
<dbReference type="EC" id="1.8.1.4" evidence="3 16"/>
<dbReference type="Gene3D" id="3.30.390.30">
    <property type="match status" value="1"/>
</dbReference>
<dbReference type="Proteomes" id="UP000297693">
    <property type="component" value="Unassembled WGS sequence"/>
</dbReference>
<keyword evidence="11 16" id="KW-0676">Redox-active center</keyword>
<reference evidence="19" key="1">
    <citation type="journal article" date="2019" name="PLoS Negl. Trop. Dis.">
        <title>Revisiting the worldwide diversity of Leptospira species in the environment.</title>
        <authorList>
            <person name="Vincent A.T."/>
            <person name="Schiettekatte O."/>
            <person name="Bourhy P."/>
            <person name="Veyrier F.J."/>
            <person name="Picardeau M."/>
        </authorList>
    </citation>
    <scope>NUCLEOTIDE SEQUENCE [LARGE SCALE GENOMIC DNA]</scope>
    <source>
        <strain evidence="19">201702476</strain>
    </source>
</reference>
<feature type="active site" description="Proton acceptor" evidence="13">
    <location>
        <position position="454"/>
    </location>
</feature>
<dbReference type="OrthoDB" id="9807946at2"/>
<keyword evidence="5" id="KW-0963">Cytoplasm</keyword>
<evidence type="ECO:0000256" key="9">
    <source>
        <dbReference type="ARBA" id="ARBA00023027"/>
    </source>
</evidence>
<keyword evidence="8 16" id="KW-0560">Oxidoreductase</keyword>
<dbReference type="Gene3D" id="3.50.50.60">
    <property type="entry name" value="FAD/NAD(P)-binding domain"/>
    <property type="match status" value="2"/>
</dbReference>
<evidence type="ECO:0000256" key="2">
    <source>
        <dbReference type="ARBA" id="ARBA00007532"/>
    </source>
</evidence>
<dbReference type="PROSITE" id="PS00076">
    <property type="entry name" value="PYRIDINE_REDOX_1"/>
    <property type="match status" value="1"/>
</dbReference>
<dbReference type="PRINTS" id="PR00411">
    <property type="entry name" value="PNDRDTASEI"/>
</dbReference>
<dbReference type="AlphaFoldDB" id="A0A4V3JRF3"/>
<dbReference type="InterPro" id="IPR001100">
    <property type="entry name" value="Pyr_nuc-diS_OxRdtase"/>
</dbReference>
<evidence type="ECO:0000256" key="13">
    <source>
        <dbReference type="PIRSR" id="PIRSR000350-2"/>
    </source>
</evidence>
<dbReference type="PIRSF" id="PIRSF000350">
    <property type="entry name" value="Mercury_reductase_MerA"/>
    <property type="match status" value="1"/>
</dbReference>
<dbReference type="InterPro" id="IPR036188">
    <property type="entry name" value="FAD/NAD-bd_sf"/>
</dbReference>
<organism evidence="19 20">
    <name type="scientific">Leptospira ognonensis</name>
    <dbReference type="NCBI Taxonomy" id="2484945"/>
    <lineage>
        <taxon>Bacteria</taxon>
        <taxon>Pseudomonadati</taxon>
        <taxon>Spirochaetota</taxon>
        <taxon>Spirochaetia</taxon>
        <taxon>Leptospirales</taxon>
        <taxon>Leptospiraceae</taxon>
        <taxon>Leptospira</taxon>
    </lineage>
</organism>
<dbReference type="GO" id="GO:0006103">
    <property type="term" value="P:2-oxoglutarate metabolic process"/>
    <property type="evidence" value="ECO:0007669"/>
    <property type="project" value="TreeGrafter"/>
</dbReference>
<dbReference type="EMBL" id="RQGD01000022">
    <property type="protein sequence ID" value="TGL60075.1"/>
    <property type="molecule type" value="Genomic_DNA"/>
</dbReference>
<keyword evidence="14" id="KW-0547">Nucleotide-binding</keyword>
<dbReference type="SUPFAM" id="SSF55424">
    <property type="entry name" value="FAD/NAD-linked reductases, dimerisation (C-terminal) domain"/>
    <property type="match status" value="1"/>
</dbReference>
<evidence type="ECO:0000256" key="1">
    <source>
        <dbReference type="ARBA" id="ARBA00004496"/>
    </source>
</evidence>
<evidence type="ECO:0000256" key="16">
    <source>
        <dbReference type="RuleBase" id="RU003692"/>
    </source>
</evidence>
<evidence type="ECO:0000256" key="4">
    <source>
        <dbReference type="ARBA" id="ARBA00016961"/>
    </source>
</evidence>
<dbReference type="PRINTS" id="PR00368">
    <property type="entry name" value="FADPNR"/>
</dbReference>
<protein>
    <recommendedName>
        <fullName evidence="4 16">Dihydrolipoyl dehydrogenase</fullName>
        <ecNumber evidence="3 16">1.8.1.4</ecNumber>
    </recommendedName>
</protein>
<dbReference type="InterPro" id="IPR023753">
    <property type="entry name" value="FAD/NAD-binding_dom"/>
</dbReference>
<feature type="domain" description="Pyridine nucleotide-disulphide oxidoreductase dimerisation" evidence="17">
    <location>
        <begin position="356"/>
        <end position="465"/>
    </location>
</feature>
<gene>
    <name evidence="19" type="primary">lpdA</name>
    <name evidence="19" type="ORF">EHQ58_06135</name>
</gene>
<proteinExistence type="inferred from homology"/>
<dbReference type="Pfam" id="PF07992">
    <property type="entry name" value="Pyr_redox_2"/>
    <property type="match status" value="1"/>
</dbReference>
<evidence type="ECO:0000256" key="14">
    <source>
        <dbReference type="PIRSR" id="PIRSR000350-3"/>
    </source>
</evidence>
<dbReference type="InterPro" id="IPR016156">
    <property type="entry name" value="FAD/NAD-linked_Rdtase_dimer_sf"/>
</dbReference>
<dbReference type="InterPro" id="IPR050151">
    <property type="entry name" value="Class-I_Pyr_Nuc-Dis_Oxidored"/>
</dbReference>
<dbReference type="PANTHER" id="PTHR22912:SF217">
    <property type="entry name" value="DIHYDROLIPOYL DEHYDROGENASE"/>
    <property type="match status" value="1"/>
</dbReference>
<comment type="miscellaneous">
    <text evidence="16">The active site is a redox-active disulfide bond.</text>
</comment>
<comment type="subcellular location">
    <subcellularLocation>
        <location evidence="1">Cytoplasm</location>
    </subcellularLocation>
</comment>
<evidence type="ECO:0000256" key="10">
    <source>
        <dbReference type="ARBA" id="ARBA00023157"/>
    </source>
</evidence>
<feature type="binding site" evidence="14">
    <location>
        <begin position="182"/>
        <end position="189"/>
    </location>
    <ligand>
        <name>NAD(+)</name>
        <dbReference type="ChEBI" id="CHEBI:57540"/>
    </ligand>
</feature>
<feature type="binding site" evidence="14">
    <location>
        <position position="53"/>
    </location>
    <ligand>
        <name>FAD</name>
        <dbReference type="ChEBI" id="CHEBI:57692"/>
    </ligand>
</feature>
<sequence>MANTANFKVVVIGGGPGGYVAAIRAAQLGFETAVIEKERLGGVCLNWGCIPTKALLESAHVLEHLRKAASFGLKADNVSAEFEQVIKRSRTVADQMAKGVEFLMKKNKISVISGSASIIDKHTLEVKNENGEVFTYGTEFIVIAVGAKNKALPFLPFDSVKVLNARDAMSQKTVPKSIAIIGAGAIGVEFADFYASMGAKVTLIEFQDHLLPNEDIEISQILERSFKKREIEQYLSYAVESATVNADSVDLVLQDRKSAKKEKLTFERVIVGVGIAANTTGIGLEGAGIKTKNGFIEVDASYRTSIDTIYAIGDCIPTPSLAHVASAEGIRAAEDISIRSGNPHKLERHPLNYDYIPGCTYCHPEVASVGLTEAKAIAQGYELQIGKFPFTASGRAQAQGDTTGMVKIISDKKHGEILGAHIIGGAATEMISELTLSANMELTVKELAMTIHAHPTLAEGVMEAAAAVLGEAINI</sequence>
<accession>A0A4V3JRF3</accession>
<evidence type="ECO:0000259" key="17">
    <source>
        <dbReference type="Pfam" id="PF02852"/>
    </source>
</evidence>
<evidence type="ECO:0000256" key="15">
    <source>
        <dbReference type="PIRSR" id="PIRSR000350-4"/>
    </source>
</evidence>